<dbReference type="Proteomes" id="UP000594638">
    <property type="component" value="Unassembled WGS sequence"/>
</dbReference>
<dbReference type="InterPro" id="IPR045032">
    <property type="entry name" value="PEL"/>
</dbReference>
<keyword evidence="6 8" id="KW-0106">Calcium</keyword>
<evidence type="ECO:0000256" key="4">
    <source>
        <dbReference type="ARBA" id="ARBA00022723"/>
    </source>
</evidence>
<evidence type="ECO:0000313" key="12">
    <source>
        <dbReference type="Proteomes" id="UP000594638"/>
    </source>
</evidence>
<dbReference type="Pfam" id="PF00544">
    <property type="entry name" value="Pectate_lyase_4"/>
    <property type="match status" value="1"/>
</dbReference>
<dbReference type="SUPFAM" id="SSF51126">
    <property type="entry name" value="Pectin lyase-like"/>
    <property type="match status" value="1"/>
</dbReference>
<organism evidence="11 12">
    <name type="scientific">Olea europaea subsp. europaea</name>
    <dbReference type="NCBI Taxonomy" id="158383"/>
    <lineage>
        <taxon>Eukaryota</taxon>
        <taxon>Viridiplantae</taxon>
        <taxon>Streptophyta</taxon>
        <taxon>Embryophyta</taxon>
        <taxon>Tracheophyta</taxon>
        <taxon>Spermatophyta</taxon>
        <taxon>Magnoliopsida</taxon>
        <taxon>eudicotyledons</taxon>
        <taxon>Gunneridae</taxon>
        <taxon>Pentapetalae</taxon>
        <taxon>asterids</taxon>
        <taxon>lamiids</taxon>
        <taxon>Lamiales</taxon>
        <taxon>Oleaceae</taxon>
        <taxon>Oleeae</taxon>
        <taxon>Olea</taxon>
    </lineage>
</organism>
<sequence>MGNRHGRYSATGHGKHHPHPPYKYDESVPKIPTQTSTSANVNMGLRLPYAHVDSTLRALAGQAEGFGRHAIGGLHGPLYHVKTLADDGPGSLRYGCREKEPIWIVFEVSGTIELSSYLNVSSYKTIDGRGQRIKLTGKGLRLKECEHVIICNLEFEGGRGHDIDGIQIKPNSKHIWIDRCSLTDFDDGLIDITRMSTDITISRCHFFNHDKTILIGADPSNTGDRCMRVTIHHCFFDGTRQRHPRVRFAKVHLYNNYTRNWGIYAVCASVESQIYSQCNIYEAGHKKLAFKYLTEKAEDREEGCTGCIKSEGDLFVSGTQAGLTPITNETCVFCPSEFYETWTVEPPTDALKHFLEHCTGWQCIPRIADQMPVVS</sequence>
<dbReference type="InterPro" id="IPR018082">
    <property type="entry name" value="AmbAllergen"/>
</dbReference>
<keyword evidence="7 8" id="KW-0456">Lyase</keyword>
<evidence type="ECO:0000256" key="3">
    <source>
        <dbReference type="ARBA" id="ARBA00012272"/>
    </source>
</evidence>
<feature type="compositionally biased region" description="Basic residues" evidence="9">
    <location>
        <begin position="1"/>
        <end position="20"/>
    </location>
</feature>
<feature type="region of interest" description="Disordered" evidence="9">
    <location>
        <begin position="1"/>
        <end position="36"/>
    </location>
</feature>
<evidence type="ECO:0000256" key="7">
    <source>
        <dbReference type="ARBA" id="ARBA00023239"/>
    </source>
</evidence>
<keyword evidence="5" id="KW-0732">Signal</keyword>
<protein>
    <recommendedName>
        <fullName evidence="3 8">Pectate lyase</fullName>
        <ecNumber evidence="3 8">4.2.2.2</ecNumber>
    </recommendedName>
</protein>
<evidence type="ECO:0000256" key="2">
    <source>
        <dbReference type="ARBA" id="ARBA00005220"/>
    </source>
</evidence>
<dbReference type="AlphaFoldDB" id="A0A8S0Q868"/>
<comment type="cofactor">
    <cofactor evidence="8">
        <name>Ca(2+)</name>
        <dbReference type="ChEBI" id="CHEBI:29108"/>
    </cofactor>
    <text evidence="8">Binds 1 Ca(2+) ion. Required for its activity.</text>
</comment>
<comment type="pathway">
    <text evidence="2 8">Glycan metabolism; pectin degradation; 2-dehydro-3-deoxy-D-gluconate from pectin: step 2/5.</text>
</comment>
<dbReference type="Gene3D" id="2.160.20.10">
    <property type="entry name" value="Single-stranded right-handed beta-helix, Pectin lyase-like"/>
    <property type="match status" value="1"/>
</dbReference>
<dbReference type="OrthoDB" id="1637350at2759"/>
<keyword evidence="12" id="KW-1185">Reference proteome</keyword>
<comment type="caution">
    <text evidence="11">The sequence shown here is derived from an EMBL/GenBank/DDBJ whole genome shotgun (WGS) entry which is preliminary data.</text>
</comment>
<dbReference type="InterPro" id="IPR011050">
    <property type="entry name" value="Pectin_lyase_fold/virulence"/>
</dbReference>
<evidence type="ECO:0000259" key="10">
    <source>
        <dbReference type="SMART" id="SM00656"/>
    </source>
</evidence>
<dbReference type="EMBL" id="CACTIH010000756">
    <property type="protein sequence ID" value="CAA2962140.1"/>
    <property type="molecule type" value="Genomic_DNA"/>
</dbReference>
<dbReference type="PANTHER" id="PTHR31683">
    <property type="entry name" value="PECTATE LYASE 18-RELATED"/>
    <property type="match status" value="1"/>
</dbReference>
<name>A0A8S0Q868_OLEEU</name>
<dbReference type="InterPro" id="IPR002022">
    <property type="entry name" value="Pec_lyase"/>
</dbReference>
<accession>A0A8S0Q868</accession>
<evidence type="ECO:0000256" key="6">
    <source>
        <dbReference type="ARBA" id="ARBA00022837"/>
    </source>
</evidence>
<dbReference type="PANTHER" id="PTHR31683:SF113">
    <property type="entry name" value="PECTATE LYASE"/>
    <property type="match status" value="1"/>
</dbReference>
<keyword evidence="4 8" id="KW-0479">Metal-binding</keyword>
<dbReference type="SMART" id="SM00656">
    <property type="entry name" value="Amb_all"/>
    <property type="match status" value="1"/>
</dbReference>
<evidence type="ECO:0000256" key="9">
    <source>
        <dbReference type="SAM" id="MobiDB-lite"/>
    </source>
</evidence>
<comment type="similarity">
    <text evidence="8">Belongs to the polysaccharide lyase 1 family.</text>
</comment>
<dbReference type="PRINTS" id="PR00807">
    <property type="entry name" value="AMBALLERGEN"/>
</dbReference>
<evidence type="ECO:0000313" key="11">
    <source>
        <dbReference type="EMBL" id="CAA2962140.1"/>
    </source>
</evidence>
<gene>
    <name evidence="11" type="ORF">OLEA9_A035394</name>
</gene>
<comment type="catalytic activity">
    <reaction evidence="1 8">
        <text>Eliminative cleavage of (1-&gt;4)-alpha-D-galacturonan to give oligosaccharides with 4-deoxy-alpha-D-galact-4-enuronosyl groups at their non-reducing ends.</text>
        <dbReference type="EC" id="4.2.2.2"/>
    </reaction>
</comment>
<proteinExistence type="inferred from homology"/>
<dbReference type="InterPro" id="IPR012334">
    <property type="entry name" value="Pectin_lyas_fold"/>
</dbReference>
<evidence type="ECO:0000256" key="5">
    <source>
        <dbReference type="ARBA" id="ARBA00022729"/>
    </source>
</evidence>
<evidence type="ECO:0000256" key="1">
    <source>
        <dbReference type="ARBA" id="ARBA00000695"/>
    </source>
</evidence>
<reference evidence="11 12" key="1">
    <citation type="submission" date="2019-12" db="EMBL/GenBank/DDBJ databases">
        <authorList>
            <person name="Alioto T."/>
            <person name="Alioto T."/>
            <person name="Gomez Garrido J."/>
        </authorList>
    </citation>
    <scope>NUCLEOTIDE SEQUENCE [LARGE SCALE GENOMIC DNA]</scope>
</reference>
<evidence type="ECO:0000256" key="8">
    <source>
        <dbReference type="RuleBase" id="RU361123"/>
    </source>
</evidence>
<feature type="domain" description="Pectate lyase" evidence="10">
    <location>
        <begin position="89"/>
        <end position="287"/>
    </location>
</feature>
<dbReference type="EC" id="4.2.2.2" evidence="3 8"/>
<dbReference type="GO" id="GO:0030570">
    <property type="term" value="F:pectate lyase activity"/>
    <property type="evidence" value="ECO:0007669"/>
    <property type="project" value="UniProtKB-EC"/>
</dbReference>
<dbReference type="GO" id="GO:0046872">
    <property type="term" value="F:metal ion binding"/>
    <property type="evidence" value="ECO:0007669"/>
    <property type="project" value="UniProtKB-KW"/>
</dbReference>
<dbReference type="Gramene" id="OE9A035394T1">
    <property type="protein sequence ID" value="OE9A035394C1"/>
    <property type="gene ID" value="OE9A035394"/>
</dbReference>